<dbReference type="AlphaFoldDB" id="A0A8T1U357"/>
<reference evidence="1" key="1">
    <citation type="submission" date="2021-01" db="EMBL/GenBank/DDBJ databases">
        <title>Phytophthora aleatoria, a newly-described species from Pinus radiata is distinct from Phytophthora cactorum isolates based on comparative genomics.</title>
        <authorList>
            <person name="Mcdougal R."/>
            <person name="Panda P."/>
            <person name="Williams N."/>
            <person name="Studholme D.J."/>
        </authorList>
    </citation>
    <scope>NUCLEOTIDE SEQUENCE</scope>
    <source>
        <strain evidence="1">NZFS 3830</strain>
    </source>
</reference>
<name>A0A8T1U357_9STRA</name>
<dbReference type="EMBL" id="JAENGZ010001058">
    <property type="protein sequence ID" value="KAG6951060.1"/>
    <property type="molecule type" value="Genomic_DNA"/>
</dbReference>
<evidence type="ECO:0000313" key="2">
    <source>
        <dbReference type="Proteomes" id="UP000688947"/>
    </source>
</evidence>
<dbReference type="Proteomes" id="UP000688947">
    <property type="component" value="Unassembled WGS sequence"/>
</dbReference>
<feature type="non-terminal residue" evidence="1">
    <location>
        <position position="1"/>
    </location>
</feature>
<evidence type="ECO:0000313" key="1">
    <source>
        <dbReference type="EMBL" id="KAG6951060.1"/>
    </source>
</evidence>
<accession>A0A8T1U357</accession>
<organism evidence="1 2">
    <name type="scientific">Phytophthora cactorum</name>
    <dbReference type="NCBI Taxonomy" id="29920"/>
    <lineage>
        <taxon>Eukaryota</taxon>
        <taxon>Sar</taxon>
        <taxon>Stramenopiles</taxon>
        <taxon>Oomycota</taxon>
        <taxon>Peronosporomycetes</taxon>
        <taxon>Peronosporales</taxon>
        <taxon>Peronosporaceae</taxon>
        <taxon>Phytophthora</taxon>
    </lineage>
</organism>
<sequence>LSLVLLDTGAFPLPRCHQLERCRDWPFNSLRTSIAAIELHAVVVVEAPQCGR</sequence>
<comment type="caution">
    <text evidence="1">The sequence shown here is derived from an EMBL/GenBank/DDBJ whole genome shotgun (WGS) entry which is preliminary data.</text>
</comment>
<protein>
    <submittedName>
        <fullName evidence="1">Uncharacterized protein</fullName>
    </submittedName>
</protein>
<gene>
    <name evidence="1" type="ORF">JG687_00013847</name>
</gene>
<proteinExistence type="predicted"/>